<dbReference type="PANTHER" id="PTHR22692">
    <property type="entry name" value="MYOSIN VII, XV"/>
    <property type="match status" value="1"/>
</dbReference>
<comment type="similarity">
    <text evidence="1">Belongs to the TRAFAC class myosin-kinesin ATPase superfamily. Myosin family.</text>
</comment>
<keyword evidence="4" id="KW-1185">Reference proteome</keyword>
<keyword evidence="1" id="KW-0009">Actin-binding</keyword>
<keyword evidence="1" id="KW-0518">Myosin</keyword>
<sequence>MEQDEYASENIRWADVPFFDNQPRLDLLAKPPYGLIHILADATGFPKADDLSFLDKCHHHHGHNKFYANQKHQNQNLLFATMLAQSVTRQQVFWKRTEMVLNQTLKTLSLVVEINLFRRFSQSSKVRNFQLRA</sequence>
<dbReference type="Proteomes" id="UP001163046">
    <property type="component" value="Unassembled WGS sequence"/>
</dbReference>
<evidence type="ECO:0000259" key="2">
    <source>
        <dbReference type="PROSITE" id="PS51456"/>
    </source>
</evidence>
<dbReference type="SUPFAM" id="SSF52540">
    <property type="entry name" value="P-loop containing nucleoside triphosphate hydrolases"/>
    <property type="match status" value="1"/>
</dbReference>
<evidence type="ECO:0000313" key="3">
    <source>
        <dbReference type="EMBL" id="KAJ7340311.1"/>
    </source>
</evidence>
<gene>
    <name evidence="3" type="ORF">OS493_003044</name>
</gene>
<organism evidence="3 4">
    <name type="scientific">Desmophyllum pertusum</name>
    <dbReference type="NCBI Taxonomy" id="174260"/>
    <lineage>
        <taxon>Eukaryota</taxon>
        <taxon>Metazoa</taxon>
        <taxon>Cnidaria</taxon>
        <taxon>Anthozoa</taxon>
        <taxon>Hexacorallia</taxon>
        <taxon>Scleractinia</taxon>
        <taxon>Caryophylliina</taxon>
        <taxon>Caryophylliidae</taxon>
        <taxon>Desmophyllum</taxon>
    </lineage>
</organism>
<keyword evidence="1" id="KW-0505">Motor protein</keyword>
<accession>A0A9X0CGD4</accession>
<dbReference type="EMBL" id="MU827778">
    <property type="protein sequence ID" value="KAJ7340311.1"/>
    <property type="molecule type" value="Genomic_DNA"/>
</dbReference>
<dbReference type="AlphaFoldDB" id="A0A9X0CGD4"/>
<dbReference type="GO" id="GO:0003779">
    <property type="term" value="F:actin binding"/>
    <property type="evidence" value="ECO:0007669"/>
    <property type="project" value="UniProtKB-KW"/>
</dbReference>
<dbReference type="InterPro" id="IPR027417">
    <property type="entry name" value="P-loop_NTPase"/>
</dbReference>
<dbReference type="GO" id="GO:0003774">
    <property type="term" value="F:cytoskeletal motor activity"/>
    <property type="evidence" value="ECO:0007669"/>
    <property type="project" value="InterPro"/>
</dbReference>
<proteinExistence type="inferred from homology"/>
<dbReference type="Pfam" id="PF00063">
    <property type="entry name" value="Myosin_head"/>
    <property type="match status" value="1"/>
</dbReference>
<dbReference type="GO" id="GO:0005524">
    <property type="term" value="F:ATP binding"/>
    <property type="evidence" value="ECO:0007669"/>
    <property type="project" value="InterPro"/>
</dbReference>
<comment type="caution">
    <text evidence="3">The sequence shown here is derived from an EMBL/GenBank/DDBJ whole genome shotgun (WGS) entry which is preliminary data.</text>
</comment>
<dbReference type="PROSITE" id="PS51456">
    <property type="entry name" value="MYOSIN_MOTOR"/>
    <property type="match status" value="1"/>
</dbReference>
<comment type="caution">
    <text evidence="1">Lacks conserved residue(s) required for the propagation of feature annotation.</text>
</comment>
<evidence type="ECO:0000313" key="4">
    <source>
        <dbReference type="Proteomes" id="UP001163046"/>
    </source>
</evidence>
<dbReference type="GO" id="GO:0016459">
    <property type="term" value="C:myosin complex"/>
    <property type="evidence" value="ECO:0007669"/>
    <property type="project" value="UniProtKB-KW"/>
</dbReference>
<name>A0A9X0CGD4_9CNID</name>
<dbReference type="Gene3D" id="1.20.58.530">
    <property type="match status" value="1"/>
</dbReference>
<reference evidence="3" key="1">
    <citation type="submission" date="2023-01" db="EMBL/GenBank/DDBJ databases">
        <title>Genome assembly of the deep-sea coral Lophelia pertusa.</title>
        <authorList>
            <person name="Herrera S."/>
            <person name="Cordes E."/>
        </authorList>
    </citation>
    <scope>NUCLEOTIDE SEQUENCE</scope>
    <source>
        <strain evidence="3">USNM1676648</strain>
        <tissue evidence="3">Polyp</tissue>
    </source>
</reference>
<dbReference type="InterPro" id="IPR051567">
    <property type="entry name" value="Unconventional_Myosin_ATPase"/>
</dbReference>
<evidence type="ECO:0000256" key="1">
    <source>
        <dbReference type="PROSITE-ProRule" id="PRU00782"/>
    </source>
</evidence>
<dbReference type="InterPro" id="IPR001609">
    <property type="entry name" value="Myosin_head_motor_dom-like"/>
</dbReference>
<dbReference type="OrthoDB" id="312459at2759"/>
<dbReference type="PANTHER" id="PTHR22692:SF26">
    <property type="entry name" value="SH3 DOMAIN-CONTAINING PROTEIN"/>
    <property type="match status" value="1"/>
</dbReference>
<feature type="domain" description="Myosin motor" evidence="2">
    <location>
        <begin position="1"/>
        <end position="68"/>
    </location>
</feature>
<protein>
    <recommendedName>
        <fullName evidence="2">Myosin motor domain-containing protein</fullName>
    </recommendedName>
</protein>